<evidence type="ECO:0000313" key="3">
    <source>
        <dbReference type="Proteomes" id="UP000077412"/>
    </source>
</evidence>
<dbReference type="KEGG" id="far:ABE41_004390"/>
<evidence type="ECO:0000259" key="1">
    <source>
        <dbReference type="Pfam" id="PF00381"/>
    </source>
</evidence>
<dbReference type="EMBL" id="CP016761">
    <property type="protein sequence ID" value="ANX11234.1"/>
    <property type="molecule type" value="Genomic_DNA"/>
</dbReference>
<dbReference type="InterPro" id="IPR000032">
    <property type="entry name" value="HPr-like"/>
</dbReference>
<reference evidence="2 3" key="1">
    <citation type="submission" date="2016-08" db="EMBL/GenBank/DDBJ databases">
        <title>Complete genome sequence of Fictibacillus arsenicus G25-54, a strain with toxicity to nematodes and a potential arsenic-resistance activity.</title>
        <authorList>
            <person name="Zheng Z."/>
        </authorList>
    </citation>
    <scope>NUCLEOTIDE SEQUENCE [LARGE SCALE GENOMIC DNA]</scope>
    <source>
        <strain evidence="2 3">G25-54</strain>
    </source>
</reference>
<sequence length="83" mass="9340">MKTYFMIQEKIKPAWIQEMVIKANEFEKCQIYLECNALRINAKSQLSMSLLNGMQGVCCVSAHGENSRTAVDALRSLGTKVLN</sequence>
<dbReference type="Gene3D" id="3.30.1340.10">
    <property type="entry name" value="HPr-like"/>
    <property type="match status" value="1"/>
</dbReference>
<organism evidence="2 3">
    <name type="scientific">Fictibacillus arsenicus</name>
    <dbReference type="NCBI Taxonomy" id="255247"/>
    <lineage>
        <taxon>Bacteria</taxon>
        <taxon>Bacillati</taxon>
        <taxon>Bacillota</taxon>
        <taxon>Bacilli</taxon>
        <taxon>Bacillales</taxon>
        <taxon>Fictibacillaceae</taxon>
        <taxon>Fictibacillus</taxon>
    </lineage>
</organism>
<gene>
    <name evidence="2" type="ORF">ABE41_004390</name>
</gene>
<protein>
    <recommendedName>
        <fullName evidence="1">HPr domain-containing protein</fullName>
    </recommendedName>
</protein>
<dbReference type="Pfam" id="PF00381">
    <property type="entry name" value="PTS-HPr"/>
    <property type="match status" value="1"/>
</dbReference>
<accession>A0A1B1Z1I7</accession>
<dbReference type="Proteomes" id="UP000077412">
    <property type="component" value="Chromosome"/>
</dbReference>
<feature type="domain" description="HPr" evidence="1">
    <location>
        <begin position="18"/>
        <end position="77"/>
    </location>
</feature>
<proteinExistence type="predicted"/>
<dbReference type="STRING" id="255247.ABE41_004390"/>
<dbReference type="InterPro" id="IPR035895">
    <property type="entry name" value="HPr-like_sf"/>
</dbReference>
<name>A0A1B1Z1I7_9BACL</name>
<dbReference type="RefSeq" id="WP_066286878.1">
    <property type="nucleotide sequence ID" value="NZ_CP016761.1"/>
</dbReference>
<evidence type="ECO:0000313" key="2">
    <source>
        <dbReference type="EMBL" id="ANX11234.1"/>
    </source>
</evidence>
<keyword evidence="3" id="KW-1185">Reference proteome</keyword>
<dbReference type="SUPFAM" id="SSF55594">
    <property type="entry name" value="HPr-like"/>
    <property type="match status" value="1"/>
</dbReference>
<dbReference type="AlphaFoldDB" id="A0A1B1Z1I7"/>